<dbReference type="Proteomes" id="UP000292568">
    <property type="component" value="Unassembled WGS sequence"/>
</dbReference>
<dbReference type="PROSITE" id="PS00211">
    <property type="entry name" value="ABC_TRANSPORTER_1"/>
    <property type="match status" value="1"/>
</dbReference>
<evidence type="ECO:0000313" key="6">
    <source>
        <dbReference type="EMBL" id="RYQ12109.1"/>
    </source>
</evidence>
<evidence type="ECO:0000256" key="2">
    <source>
        <dbReference type="ARBA" id="ARBA00022448"/>
    </source>
</evidence>
<dbReference type="Gene3D" id="3.40.50.300">
    <property type="entry name" value="P-loop containing nucleotide triphosphate hydrolases"/>
    <property type="match status" value="1"/>
</dbReference>
<evidence type="ECO:0000259" key="5">
    <source>
        <dbReference type="PROSITE" id="PS50893"/>
    </source>
</evidence>
<dbReference type="PROSITE" id="PS50893">
    <property type="entry name" value="ABC_TRANSPORTER_2"/>
    <property type="match status" value="1"/>
</dbReference>
<evidence type="ECO:0000313" key="7">
    <source>
        <dbReference type="Proteomes" id="UP000292568"/>
    </source>
</evidence>
<keyword evidence="3" id="KW-0547">Nucleotide-binding</keyword>
<evidence type="ECO:0000256" key="1">
    <source>
        <dbReference type="ARBA" id="ARBA00005417"/>
    </source>
</evidence>
<sequence length="270" mass="29542">MEDCVVSGEDMDVKACHITYRYGQKKVLDDVSYTFGGGLYGLLGVNGAGKTTLLKLLATIIQPESGSLSIDGDEALSRQGRKRARTHIGYLPQCFDLLEASTVLHNVQYAAWLHGGSWRDAGRRAYEALELVGLRERAQSLVKGLSGGMRQRLGIACAMVPFPGVLLLDEPSVGLDPLQRIRLREVLHGYARDNTVILSTHLVDDVVAMADHILVLDRGSLIFDGDADDLAAMGENAEEMTTIWESGYRRLLAGRISEDAEDVEMYGDCL</sequence>
<organism evidence="6 7">
    <name type="scientific">Bifidobacterium pseudolongum subsp. globosum</name>
    <dbReference type="NCBI Taxonomy" id="1690"/>
    <lineage>
        <taxon>Bacteria</taxon>
        <taxon>Bacillati</taxon>
        <taxon>Actinomycetota</taxon>
        <taxon>Actinomycetes</taxon>
        <taxon>Bifidobacteriales</taxon>
        <taxon>Bifidobacteriaceae</taxon>
        <taxon>Bifidobacterium</taxon>
    </lineage>
</organism>
<dbReference type="PANTHER" id="PTHR43335:SF2">
    <property type="entry name" value="ABC TRANSPORTER, ATP-BINDING PROTEIN"/>
    <property type="match status" value="1"/>
</dbReference>
<dbReference type="AlphaFoldDB" id="A0A4Q5A2A2"/>
<evidence type="ECO:0000256" key="4">
    <source>
        <dbReference type="ARBA" id="ARBA00022840"/>
    </source>
</evidence>
<comment type="similarity">
    <text evidence="1">Belongs to the ABC transporter superfamily.</text>
</comment>
<evidence type="ECO:0000256" key="3">
    <source>
        <dbReference type="ARBA" id="ARBA00022741"/>
    </source>
</evidence>
<dbReference type="InterPro" id="IPR027417">
    <property type="entry name" value="P-loop_NTPase"/>
</dbReference>
<accession>A0A4Q5A2A2</accession>
<dbReference type="SMART" id="SM00382">
    <property type="entry name" value="AAA"/>
    <property type="match status" value="1"/>
</dbReference>
<reference evidence="6 7" key="1">
    <citation type="submission" date="2018-12" db="EMBL/GenBank/DDBJ databases">
        <title>Unveiling genomic diversity among members of the Bifidobacterium pseudolongum species, a widely distributed gut commensal of the animal kingdom.</title>
        <authorList>
            <person name="Lugli G.A."/>
            <person name="Duranti S."/>
            <person name="Albert K."/>
            <person name="Mancabelli L."/>
            <person name="Napoli S."/>
            <person name="Viappiani A."/>
            <person name="Anzalone R."/>
            <person name="Longhi G."/>
            <person name="Milani C."/>
            <person name="Turroni F."/>
            <person name="Alessandri G."/>
            <person name="Sela D.A."/>
            <person name="Van Sinderen D."/>
            <person name="Ventura M."/>
        </authorList>
    </citation>
    <scope>NUCLEOTIDE SEQUENCE [LARGE SCALE GENOMIC DNA]</scope>
    <source>
        <strain evidence="6 7">2093B</strain>
    </source>
</reference>
<dbReference type="InterPro" id="IPR017871">
    <property type="entry name" value="ABC_transporter-like_CS"/>
</dbReference>
<dbReference type="GO" id="GO:0016887">
    <property type="term" value="F:ATP hydrolysis activity"/>
    <property type="evidence" value="ECO:0007669"/>
    <property type="project" value="InterPro"/>
</dbReference>
<keyword evidence="4 6" id="KW-0067">ATP-binding</keyword>
<feature type="domain" description="ABC transporter" evidence="5">
    <location>
        <begin position="13"/>
        <end position="243"/>
    </location>
</feature>
<dbReference type="SUPFAM" id="SSF52540">
    <property type="entry name" value="P-loop containing nucleoside triphosphate hydrolases"/>
    <property type="match status" value="1"/>
</dbReference>
<name>A0A4Q5A2A2_9BIFI</name>
<comment type="caution">
    <text evidence="6">The sequence shown here is derived from an EMBL/GenBank/DDBJ whole genome shotgun (WGS) entry which is preliminary data.</text>
</comment>
<proteinExistence type="inferred from homology"/>
<gene>
    <name evidence="6" type="ORF">PG2093B_0215</name>
</gene>
<keyword evidence="2" id="KW-0813">Transport</keyword>
<dbReference type="GO" id="GO:0005524">
    <property type="term" value="F:ATP binding"/>
    <property type="evidence" value="ECO:0007669"/>
    <property type="project" value="UniProtKB-KW"/>
</dbReference>
<dbReference type="InterPro" id="IPR003439">
    <property type="entry name" value="ABC_transporter-like_ATP-bd"/>
</dbReference>
<protein>
    <submittedName>
        <fullName evidence="6">ABC transporter ATP-binding protein</fullName>
    </submittedName>
</protein>
<dbReference type="EMBL" id="RYUH01000004">
    <property type="protein sequence ID" value="RYQ12109.1"/>
    <property type="molecule type" value="Genomic_DNA"/>
</dbReference>
<dbReference type="InterPro" id="IPR003593">
    <property type="entry name" value="AAA+_ATPase"/>
</dbReference>
<dbReference type="Pfam" id="PF00005">
    <property type="entry name" value="ABC_tran"/>
    <property type="match status" value="1"/>
</dbReference>
<dbReference type="PANTHER" id="PTHR43335">
    <property type="entry name" value="ABC TRANSPORTER, ATP-BINDING PROTEIN"/>
    <property type="match status" value="1"/>
</dbReference>